<evidence type="ECO:0000313" key="1">
    <source>
        <dbReference type="EMBL" id="SKB73640.1"/>
    </source>
</evidence>
<keyword evidence="2" id="KW-1185">Reference proteome</keyword>
<accession>A0A1T5DQ24</accession>
<reference evidence="2" key="1">
    <citation type="submission" date="2017-02" db="EMBL/GenBank/DDBJ databases">
        <authorList>
            <person name="Varghese N."/>
            <person name="Submissions S."/>
        </authorList>
    </citation>
    <scope>NUCLEOTIDE SEQUENCE [LARGE SCALE GENOMIC DNA]</scope>
    <source>
        <strain evidence="2">DSM 22385</strain>
    </source>
</reference>
<gene>
    <name evidence="1" type="ORF">SAMN05661099_2503</name>
</gene>
<dbReference type="Proteomes" id="UP000189981">
    <property type="component" value="Unassembled WGS sequence"/>
</dbReference>
<protein>
    <recommendedName>
        <fullName evidence="3">Lipoprotein</fullName>
    </recommendedName>
</protein>
<organism evidence="1 2">
    <name type="scientific">Daejeonella lutea</name>
    <dbReference type="NCBI Taxonomy" id="572036"/>
    <lineage>
        <taxon>Bacteria</taxon>
        <taxon>Pseudomonadati</taxon>
        <taxon>Bacteroidota</taxon>
        <taxon>Sphingobacteriia</taxon>
        <taxon>Sphingobacteriales</taxon>
        <taxon>Sphingobacteriaceae</taxon>
        <taxon>Daejeonella</taxon>
    </lineage>
</organism>
<dbReference type="STRING" id="572036.SAMN05661099_2503"/>
<proteinExistence type="predicted"/>
<sequence>MKKYLILIMMAALFAGSCRMKKAGLPKSNNLYTPVQDVK</sequence>
<dbReference type="AlphaFoldDB" id="A0A1T5DQ24"/>
<dbReference type="PROSITE" id="PS51257">
    <property type="entry name" value="PROKAR_LIPOPROTEIN"/>
    <property type="match status" value="1"/>
</dbReference>
<evidence type="ECO:0000313" key="2">
    <source>
        <dbReference type="Proteomes" id="UP000189981"/>
    </source>
</evidence>
<evidence type="ECO:0008006" key="3">
    <source>
        <dbReference type="Google" id="ProtNLM"/>
    </source>
</evidence>
<dbReference type="EMBL" id="FUYR01000002">
    <property type="protein sequence ID" value="SKB73640.1"/>
    <property type="molecule type" value="Genomic_DNA"/>
</dbReference>
<name>A0A1T5DQ24_9SPHI</name>